<dbReference type="GO" id="GO:0008782">
    <property type="term" value="F:adenosylhomocysteine nucleosidase activity"/>
    <property type="evidence" value="ECO:0007669"/>
    <property type="project" value="TreeGrafter"/>
</dbReference>
<protein>
    <recommendedName>
        <fullName evidence="1">Nucleoside phosphorylase domain-containing protein</fullName>
    </recommendedName>
</protein>
<feature type="domain" description="Nucleoside phosphorylase" evidence="1">
    <location>
        <begin position="44"/>
        <end position="248"/>
    </location>
</feature>
<evidence type="ECO:0000313" key="3">
    <source>
        <dbReference type="Proteomes" id="UP000295497"/>
    </source>
</evidence>
<sequence length="409" mass="44974">MKTLLLDELDPLPSVDFVLVTAVDVERDRMLAHFSPLNGQEAIVKLPWTESTYFLGKCGRYVCALLLCDAGSGGRDGSILAVVDAITRWSPRAVIMPGIAFGADSEKQVIGDVLVSTQVIPYELERVGTNSRIPRAPHPECGQVLLNRVKNLFWTWDTASGKTRKPKLGPVLSGEKLVDNPDFKRSLLETHKAAIGGEMEGAGLYAAAARRKVEWILIKAICDWGEGKNDDHHELAAKNACAMVAALLGEPGLDAQDFGLAPKEPETRIAREMRTARWAMNFKGVQSAIRSTEEAQNRTGKTLAEFILSNSNTGPSGEPVIPKELQHRVSVLQGENERALETWLNAYNDGCAQYRSGDVDPALFVSAFGREIRELFEHTGPHSPRLFPRETSPYEALWDVYAELQGLPS</sequence>
<dbReference type="AlphaFoldDB" id="A0A4V0NFY3"/>
<dbReference type="Proteomes" id="UP000295497">
    <property type="component" value="Chromosome"/>
</dbReference>
<evidence type="ECO:0000259" key="1">
    <source>
        <dbReference type="Pfam" id="PF01048"/>
    </source>
</evidence>
<reference evidence="2 3" key="1">
    <citation type="submission" date="2015-09" db="EMBL/GenBank/DDBJ databases">
        <title>Sorangium comparison.</title>
        <authorList>
            <person name="Zaburannyi N."/>
            <person name="Bunk B."/>
            <person name="Overmann J."/>
            <person name="Mueller R."/>
        </authorList>
    </citation>
    <scope>NUCLEOTIDE SEQUENCE [LARGE SCALE GENOMIC DNA]</scope>
    <source>
        <strain evidence="2 3">So ce836</strain>
    </source>
</reference>
<dbReference type="GO" id="GO:0019284">
    <property type="term" value="P:L-methionine salvage from S-adenosylmethionine"/>
    <property type="evidence" value="ECO:0007669"/>
    <property type="project" value="TreeGrafter"/>
</dbReference>
<gene>
    <name evidence="2" type="ORF">SOCE836_034010</name>
</gene>
<dbReference type="GO" id="GO:0008930">
    <property type="term" value="F:methylthioadenosine nucleosidase activity"/>
    <property type="evidence" value="ECO:0007669"/>
    <property type="project" value="TreeGrafter"/>
</dbReference>
<dbReference type="PANTHER" id="PTHR46832:SF1">
    <property type="entry name" value="5'-METHYLTHIOADENOSINE_S-ADENOSYLHOMOCYSTEINE NUCLEOSIDASE"/>
    <property type="match status" value="1"/>
</dbReference>
<dbReference type="SUPFAM" id="SSF53167">
    <property type="entry name" value="Purine and uridine phosphorylases"/>
    <property type="match status" value="1"/>
</dbReference>
<dbReference type="GO" id="GO:0009116">
    <property type="term" value="P:nucleoside metabolic process"/>
    <property type="evidence" value="ECO:0007669"/>
    <property type="project" value="InterPro"/>
</dbReference>
<dbReference type="Gene3D" id="3.40.50.1580">
    <property type="entry name" value="Nucleoside phosphorylase domain"/>
    <property type="match status" value="1"/>
</dbReference>
<dbReference type="Pfam" id="PF01048">
    <property type="entry name" value="PNP_UDP_1"/>
    <property type="match status" value="1"/>
</dbReference>
<organism evidence="2 3">
    <name type="scientific">Sorangium cellulosum</name>
    <name type="common">Polyangium cellulosum</name>
    <dbReference type="NCBI Taxonomy" id="56"/>
    <lineage>
        <taxon>Bacteria</taxon>
        <taxon>Pseudomonadati</taxon>
        <taxon>Myxococcota</taxon>
        <taxon>Polyangia</taxon>
        <taxon>Polyangiales</taxon>
        <taxon>Polyangiaceae</taxon>
        <taxon>Sorangium</taxon>
    </lineage>
</organism>
<dbReference type="RefSeq" id="WP_165373999.1">
    <property type="nucleotide sequence ID" value="NZ_CP012672.1"/>
</dbReference>
<accession>A0A4V0NFY3</accession>
<dbReference type="EMBL" id="CP012672">
    <property type="protein sequence ID" value="AUX31272.1"/>
    <property type="molecule type" value="Genomic_DNA"/>
</dbReference>
<dbReference type="InterPro" id="IPR035994">
    <property type="entry name" value="Nucleoside_phosphorylase_sf"/>
</dbReference>
<dbReference type="GO" id="GO:0005829">
    <property type="term" value="C:cytosol"/>
    <property type="evidence" value="ECO:0007669"/>
    <property type="project" value="TreeGrafter"/>
</dbReference>
<proteinExistence type="predicted"/>
<dbReference type="PANTHER" id="PTHR46832">
    <property type="entry name" value="5'-METHYLTHIOADENOSINE/S-ADENOSYLHOMOCYSTEINE NUCLEOSIDASE"/>
    <property type="match status" value="1"/>
</dbReference>
<dbReference type="InterPro" id="IPR000845">
    <property type="entry name" value="Nucleoside_phosphorylase_d"/>
</dbReference>
<name>A0A4V0NFY3_SORCE</name>
<evidence type="ECO:0000313" key="2">
    <source>
        <dbReference type="EMBL" id="AUX31272.1"/>
    </source>
</evidence>